<feature type="region of interest" description="Disordered" evidence="1">
    <location>
        <begin position="308"/>
        <end position="327"/>
    </location>
</feature>
<accession>J3L9G7</accession>
<evidence type="ECO:0000256" key="1">
    <source>
        <dbReference type="SAM" id="MobiDB-lite"/>
    </source>
</evidence>
<dbReference type="EnsemblPlants" id="OB02G12840.1">
    <property type="protein sequence ID" value="OB02G12840.1"/>
    <property type="gene ID" value="OB02G12840"/>
</dbReference>
<reference evidence="2" key="1">
    <citation type="submission" date="2013-04" db="UniProtKB">
        <authorList>
            <consortium name="EnsemblPlants"/>
        </authorList>
    </citation>
    <scope>IDENTIFICATION</scope>
</reference>
<dbReference type="AlphaFoldDB" id="J3L9G7"/>
<protein>
    <submittedName>
        <fullName evidence="2">Uncharacterized protein</fullName>
    </submittedName>
</protein>
<dbReference type="Proteomes" id="UP000006038">
    <property type="component" value="Unassembled WGS sequence"/>
</dbReference>
<proteinExistence type="predicted"/>
<evidence type="ECO:0000313" key="2">
    <source>
        <dbReference type="EnsemblPlants" id="OB02G12840.1"/>
    </source>
</evidence>
<dbReference type="HOGENOM" id="CLU_851491_0_0_1"/>
<organism evidence="2">
    <name type="scientific">Oryza brachyantha</name>
    <name type="common">malo sina</name>
    <dbReference type="NCBI Taxonomy" id="4533"/>
    <lineage>
        <taxon>Eukaryota</taxon>
        <taxon>Viridiplantae</taxon>
        <taxon>Streptophyta</taxon>
        <taxon>Embryophyta</taxon>
        <taxon>Tracheophyta</taxon>
        <taxon>Spermatophyta</taxon>
        <taxon>Magnoliopsida</taxon>
        <taxon>Liliopsida</taxon>
        <taxon>Poales</taxon>
        <taxon>Poaceae</taxon>
        <taxon>BOP clade</taxon>
        <taxon>Oryzoideae</taxon>
        <taxon>Oryzeae</taxon>
        <taxon>Oryzinae</taxon>
        <taxon>Oryza</taxon>
    </lineage>
</organism>
<evidence type="ECO:0000313" key="3">
    <source>
        <dbReference type="Proteomes" id="UP000006038"/>
    </source>
</evidence>
<keyword evidence="3" id="KW-1185">Reference proteome</keyword>
<name>J3L9G7_ORYBR</name>
<sequence>AGELASKTQRSKSTAAVVEHSYPVVPFAVAGPHHAVVPGATQGLEHSGILPVTTVERHHSVVPLAAGGLDHTILPVPAQWPPSHAVVPLTAGIHHSVLPVAAVEFHNPVLPHAASGPPHPVVPIAAVKLHHSTTPLTAAEHAYPVLPVAAGGLHAASSIHASSANLGRQTRRAVRAAAGLVRPQPLNPSVAFLRPPAAVGPARRAAAVRAPRLRVAAARASCGKPHHAAVPPTPLHPTIAVRAELPPTDDNTAAQLLAAVSRWQHPGRRWPPAVDAARREAPLPPGLRRVVRVAAAAGAAVQLAPPMAAGSSCAPASTTASIIPRSP</sequence>
<dbReference type="Gramene" id="OB02G12840.1">
    <property type="protein sequence ID" value="OB02G12840.1"/>
    <property type="gene ID" value="OB02G12840"/>
</dbReference>